<reference evidence="1" key="2">
    <citation type="journal article" date="2015" name="Data Brief">
        <title>Shoot transcriptome of the giant reed, Arundo donax.</title>
        <authorList>
            <person name="Barrero R.A."/>
            <person name="Guerrero F.D."/>
            <person name="Moolhuijzen P."/>
            <person name="Goolsby J.A."/>
            <person name="Tidwell J."/>
            <person name="Bellgard S.E."/>
            <person name="Bellgard M.I."/>
        </authorList>
    </citation>
    <scope>NUCLEOTIDE SEQUENCE</scope>
    <source>
        <tissue evidence="1">Shoot tissue taken approximately 20 cm above the soil surface</tissue>
    </source>
</reference>
<evidence type="ECO:0000313" key="1">
    <source>
        <dbReference type="EMBL" id="JAD61636.1"/>
    </source>
</evidence>
<accession>A0A0A9BE96</accession>
<reference evidence="1" key="1">
    <citation type="submission" date="2014-09" db="EMBL/GenBank/DDBJ databases">
        <authorList>
            <person name="Magalhaes I.L.F."/>
            <person name="Oliveira U."/>
            <person name="Santos F.R."/>
            <person name="Vidigal T.H.D.A."/>
            <person name="Brescovit A.D."/>
            <person name="Santos A.J."/>
        </authorList>
    </citation>
    <scope>NUCLEOTIDE SEQUENCE</scope>
    <source>
        <tissue evidence="1">Shoot tissue taken approximately 20 cm above the soil surface</tissue>
    </source>
</reference>
<protein>
    <submittedName>
        <fullName evidence="1">Uncharacterized protein</fullName>
    </submittedName>
</protein>
<name>A0A0A9BE96_ARUDO</name>
<sequence length="38" mass="4295">MASYDRAMIGSISLVELQRGLWVTSCSPISREKFLVSY</sequence>
<dbReference type="EMBL" id="GBRH01236259">
    <property type="protein sequence ID" value="JAD61636.1"/>
    <property type="molecule type" value="Transcribed_RNA"/>
</dbReference>
<proteinExistence type="predicted"/>
<dbReference type="AlphaFoldDB" id="A0A0A9BE96"/>
<organism evidence="1">
    <name type="scientific">Arundo donax</name>
    <name type="common">Giant reed</name>
    <name type="synonym">Donax arundinaceus</name>
    <dbReference type="NCBI Taxonomy" id="35708"/>
    <lineage>
        <taxon>Eukaryota</taxon>
        <taxon>Viridiplantae</taxon>
        <taxon>Streptophyta</taxon>
        <taxon>Embryophyta</taxon>
        <taxon>Tracheophyta</taxon>
        <taxon>Spermatophyta</taxon>
        <taxon>Magnoliopsida</taxon>
        <taxon>Liliopsida</taxon>
        <taxon>Poales</taxon>
        <taxon>Poaceae</taxon>
        <taxon>PACMAD clade</taxon>
        <taxon>Arundinoideae</taxon>
        <taxon>Arundineae</taxon>
        <taxon>Arundo</taxon>
    </lineage>
</organism>